<dbReference type="InParanoid" id="K0KVF9"/>
<name>K0KVF9_WICCF</name>
<accession>K0KVF9</accession>
<dbReference type="HOGENOM" id="CLU_1429038_0_0_1"/>
<feature type="compositionally biased region" description="Low complexity" evidence="1">
    <location>
        <begin position="32"/>
        <end position="43"/>
    </location>
</feature>
<dbReference type="Proteomes" id="UP000009328">
    <property type="component" value="Unassembled WGS sequence"/>
</dbReference>
<proteinExistence type="predicted"/>
<comment type="caution">
    <text evidence="2">The sequence shown here is derived from an EMBL/GenBank/DDBJ whole genome shotgun (WGS) entry which is preliminary data.</text>
</comment>
<dbReference type="AlphaFoldDB" id="K0KVF9"/>
<feature type="compositionally biased region" description="Low complexity" evidence="1">
    <location>
        <begin position="61"/>
        <end position="81"/>
    </location>
</feature>
<evidence type="ECO:0000256" key="1">
    <source>
        <dbReference type="SAM" id="MobiDB-lite"/>
    </source>
</evidence>
<reference evidence="2 3" key="1">
    <citation type="journal article" date="2012" name="Eukaryot. Cell">
        <title>Draft genome sequence of Wickerhamomyces ciferrii NRRL Y-1031 F-60-10.</title>
        <authorList>
            <person name="Schneider J."/>
            <person name="Andrea H."/>
            <person name="Blom J."/>
            <person name="Jaenicke S."/>
            <person name="Ruckert C."/>
            <person name="Schorsch C."/>
            <person name="Szczepanowski R."/>
            <person name="Farwick M."/>
            <person name="Goesmann A."/>
            <person name="Puhler A."/>
            <person name="Schaffer S."/>
            <person name="Tauch A."/>
            <person name="Kohler T."/>
            <person name="Brinkrolf K."/>
        </authorList>
    </citation>
    <scope>NUCLEOTIDE SEQUENCE [LARGE SCALE GENOMIC DNA]</scope>
    <source>
        <strain evidence="3">ATCC 14091 / BCRC 22168 / CBS 111 / JCM 3599 / NBRC 0793 / NRRL Y-1031 F-60-10</strain>
    </source>
</reference>
<protein>
    <submittedName>
        <fullName evidence="2">Uncharacterized protein</fullName>
    </submittedName>
</protein>
<evidence type="ECO:0000313" key="3">
    <source>
        <dbReference type="Proteomes" id="UP000009328"/>
    </source>
</evidence>
<organism evidence="2 3">
    <name type="scientific">Wickerhamomyces ciferrii (strain ATCC 14091 / BCRC 22168 / CBS 111 / JCM 3599 / NBRC 0793 / NRRL Y-1031 F-60-10)</name>
    <name type="common">Yeast</name>
    <name type="synonym">Pichia ciferrii</name>
    <dbReference type="NCBI Taxonomy" id="1206466"/>
    <lineage>
        <taxon>Eukaryota</taxon>
        <taxon>Fungi</taxon>
        <taxon>Dikarya</taxon>
        <taxon>Ascomycota</taxon>
        <taxon>Saccharomycotina</taxon>
        <taxon>Saccharomycetes</taxon>
        <taxon>Phaffomycetales</taxon>
        <taxon>Wickerhamomycetaceae</taxon>
        <taxon>Wickerhamomyces</taxon>
    </lineage>
</organism>
<keyword evidence="3" id="KW-1185">Reference proteome</keyword>
<dbReference type="EMBL" id="CAIF01000217">
    <property type="protein sequence ID" value="CCH45902.1"/>
    <property type="molecule type" value="Genomic_DNA"/>
</dbReference>
<evidence type="ECO:0000313" key="2">
    <source>
        <dbReference type="EMBL" id="CCH45902.1"/>
    </source>
</evidence>
<feature type="compositionally biased region" description="Basic and acidic residues" evidence="1">
    <location>
        <begin position="1"/>
        <end position="26"/>
    </location>
</feature>
<gene>
    <name evidence="2" type="ORF">BN7_5489</name>
</gene>
<feature type="region of interest" description="Disordered" evidence="1">
    <location>
        <begin position="1"/>
        <end position="93"/>
    </location>
</feature>
<sequence length="190" mass="21587">MLEFKKNGEESAQRRFKKKGNDDANGSRRTTNQNYRGNYNNRGNQRKNGYRQGNKYGRKASSSSQSSASDPGDSSRSSDNDQPVIDPSNTVPITKEAPIGYASLFKIINRSEVKITRDENEEHDAAKKFKVLYDLENGFNSECLNYHENHLPYCCFEVLQQFEDSIPPSVIEHNFKLALDLKARLNGKVT</sequence>